<sequence length="271" mass="29875">MNPQPHRIFASDADTHATCRMWPHLRDFVFTFQVSSRTLTRASSVWKKMLFGGFAESKPKEGDWIVSLPDDSPEAMSTLLGTVSLPHRPVVNAPSRPVVAHRQYRRAVYGDVWWEAQIGSRWSKFYADTPTCENGPAGPWHGFASNTLVAASDDEMEKKVEGGAATYATKDGALAGQKPEAPGASKPVELSTGGLKNASLLPVEEKKKKADDASKDEISKNEEKGRSEDNNEVETPREDEKEGEAAAKVVEEREDPTVKNGHRHQHKHMGS</sequence>
<comment type="caution">
    <text evidence="2">The sequence shown here is derived from an EMBL/GenBank/DDBJ whole genome shotgun (WGS) entry which is preliminary data.</text>
</comment>
<protein>
    <submittedName>
        <fullName evidence="2">Uncharacterized protein</fullName>
    </submittedName>
</protein>
<gene>
    <name evidence="2" type="ORF">PG996_013447</name>
</gene>
<evidence type="ECO:0000313" key="2">
    <source>
        <dbReference type="EMBL" id="KAK8054146.1"/>
    </source>
</evidence>
<organism evidence="2 3">
    <name type="scientific">Apiospora saccharicola</name>
    <dbReference type="NCBI Taxonomy" id="335842"/>
    <lineage>
        <taxon>Eukaryota</taxon>
        <taxon>Fungi</taxon>
        <taxon>Dikarya</taxon>
        <taxon>Ascomycota</taxon>
        <taxon>Pezizomycotina</taxon>
        <taxon>Sordariomycetes</taxon>
        <taxon>Xylariomycetidae</taxon>
        <taxon>Amphisphaeriales</taxon>
        <taxon>Apiosporaceae</taxon>
        <taxon>Apiospora</taxon>
    </lineage>
</organism>
<evidence type="ECO:0000313" key="3">
    <source>
        <dbReference type="Proteomes" id="UP001446871"/>
    </source>
</evidence>
<accession>A0ABR1U5G6</accession>
<reference evidence="2 3" key="1">
    <citation type="submission" date="2023-01" db="EMBL/GenBank/DDBJ databases">
        <title>Analysis of 21 Apiospora genomes using comparative genomics revels a genus with tremendous synthesis potential of carbohydrate active enzymes and secondary metabolites.</title>
        <authorList>
            <person name="Sorensen T."/>
        </authorList>
    </citation>
    <scope>NUCLEOTIDE SEQUENCE [LARGE SCALE GENOMIC DNA]</scope>
    <source>
        <strain evidence="2 3">CBS 83171</strain>
    </source>
</reference>
<dbReference type="EMBL" id="JAQQWM010000008">
    <property type="protein sequence ID" value="KAK8054146.1"/>
    <property type="molecule type" value="Genomic_DNA"/>
</dbReference>
<proteinExistence type="predicted"/>
<keyword evidence="3" id="KW-1185">Reference proteome</keyword>
<name>A0ABR1U5G6_9PEZI</name>
<evidence type="ECO:0000256" key="1">
    <source>
        <dbReference type="SAM" id="MobiDB-lite"/>
    </source>
</evidence>
<feature type="compositionally biased region" description="Basic residues" evidence="1">
    <location>
        <begin position="260"/>
        <end position="271"/>
    </location>
</feature>
<dbReference type="Proteomes" id="UP001446871">
    <property type="component" value="Unassembled WGS sequence"/>
</dbReference>
<feature type="region of interest" description="Disordered" evidence="1">
    <location>
        <begin position="171"/>
        <end position="271"/>
    </location>
</feature>
<feature type="compositionally biased region" description="Basic and acidic residues" evidence="1">
    <location>
        <begin position="203"/>
        <end position="257"/>
    </location>
</feature>